<sequence>MRERAEMVEVGEVGAGVVKVGEVGAEMVEVGEVGAELVKVGEVGAGLVCDGWVEWVGITGNGNGANKKSKCGAVGDINARGLDMEADGVPRGRVGEALAVLELTGVWCSRATDPETERCRSTSRASTSPRRSFSSWRRSLSTCRRSVSTLKRSLSSWSRFFSTSRCAFCVSCAFSNKS</sequence>
<dbReference type="EMBL" id="JAGTTL010000023">
    <property type="protein sequence ID" value="KAK6304803.1"/>
    <property type="molecule type" value="Genomic_DNA"/>
</dbReference>
<comment type="caution">
    <text evidence="1">The sequence shown here is derived from an EMBL/GenBank/DDBJ whole genome shotgun (WGS) entry which is preliminary data.</text>
</comment>
<protein>
    <submittedName>
        <fullName evidence="1">Uncharacterized protein</fullName>
    </submittedName>
</protein>
<dbReference type="Proteomes" id="UP001356427">
    <property type="component" value="Unassembled WGS sequence"/>
</dbReference>
<accession>A0AAN8QNV7</accession>
<gene>
    <name evidence="1" type="ORF">J4Q44_G00253890</name>
</gene>
<reference evidence="1 2" key="1">
    <citation type="submission" date="2021-04" db="EMBL/GenBank/DDBJ databases">
        <authorList>
            <person name="De Guttry C."/>
            <person name="Zahm M."/>
            <person name="Klopp C."/>
            <person name="Cabau C."/>
            <person name="Louis A."/>
            <person name="Berthelot C."/>
            <person name="Parey E."/>
            <person name="Roest Crollius H."/>
            <person name="Montfort J."/>
            <person name="Robinson-Rechavi M."/>
            <person name="Bucao C."/>
            <person name="Bouchez O."/>
            <person name="Gislard M."/>
            <person name="Lluch J."/>
            <person name="Milhes M."/>
            <person name="Lampietro C."/>
            <person name="Lopez Roques C."/>
            <person name="Donnadieu C."/>
            <person name="Braasch I."/>
            <person name="Desvignes T."/>
            <person name="Postlethwait J."/>
            <person name="Bobe J."/>
            <person name="Wedekind C."/>
            <person name="Guiguen Y."/>
        </authorList>
    </citation>
    <scope>NUCLEOTIDE SEQUENCE [LARGE SCALE GENOMIC DNA]</scope>
    <source>
        <strain evidence="1">Cs_M1</strain>
        <tissue evidence="1">Blood</tissue>
    </source>
</reference>
<keyword evidence="2" id="KW-1185">Reference proteome</keyword>
<evidence type="ECO:0000313" key="1">
    <source>
        <dbReference type="EMBL" id="KAK6304803.1"/>
    </source>
</evidence>
<proteinExistence type="predicted"/>
<name>A0AAN8QNV7_9TELE</name>
<evidence type="ECO:0000313" key="2">
    <source>
        <dbReference type="Proteomes" id="UP001356427"/>
    </source>
</evidence>
<dbReference type="AlphaFoldDB" id="A0AAN8QNV7"/>
<organism evidence="1 2">
    <name type="scientific">Coregonus suidteri</name>
    <dbReference type="NCBI Taxonomy" id="861788"/>
    <lineage>
        <taxon>Eukaryota</taxon>
        <taxon>Metazoa</taxon>
        <taxon>Chordata</taxon>
        <taxon>Craniata</taxon>
        <taxon>Vertebrata</taxon>
        <taxon>Euteleostomi</taxon>
        <taxon>Actinopterygii</taxon>
        <taxon>Neopterygii</taxon>
        <taxon>Teleostei</taxon>
        <taxon>Protacanthopterygii</taxon>
        <taxon>Salmoniformes</taxon>
        <taxon>Salmonidae</taxon>
        <taxon>Coregoninae</taxon>
        <taxon>Coregonus</taxon>
    </lineage>
</organism>